<dbReference type="CDD" id="cd00156">
    <property type="entry name" value="REC"/>
    <property type="match status" value="1"/>
</dbReference>
<dbReference type="SUPFAM" id="SSF55781">
    <property type="entry name" value="GAF domain-like"/>
    <property type="match status" value="1"/>
</dbReference>
<dbReference type="InterPro" id="IPR035919">
    <property type="entry name" value="EAL_sf"/>
</dbReference>
<sequence length="988" mass="109465">MTPAHPTEAPTPPRALRVLIVDDSPEDAEIYTRLLRQATAHPLSCTSEELGEDGLDALRRDPPDCVLLDYNLPDMTGLEFLSVAGTQTPIILMTGVGDEEIAVNAMNAGAQDYIVKGRLKAHELLRTVERAIEKHRLQRDLTDSRLQMQTVLDSVGVSVLSLGTDLNLEYLNEAARTLLHLPPGTPAHLREHAPWLYAAPFDEAYRMVLATGGRMTFETRHPEQPVWLDVRVNRSAGGLSISLTDVTQRRLEEERLRLLESVVVNAREAVVIAEAQPTHPPGPRVVYVNEAFTDMTGYAPEEIVGLTPRILQGPASDRAALDRIRDGLARWDSISETVLNYRKDGTPFWVQLSITPVADRSGWFTHWVSVQRDVTAEVKREQHEQARRDILEMAAEGRPPEDVLTAICRLVSLDLQTLPVTAWIRNGDLLTLLASEQTDRAQLRDLAHAHVDRIDRVDLSRDQGATVRAVNSRELVVVENIHAPGVQLKDGVVALLEENAVQAMWVYPILPSRAEERPLGVISIFPREARRPTPAELVALADAAGLATLILERSAALGEMQRLALHDSLTGLPNRPLYLELLTQAIHATSRDHARVAVGLLDLDRFKTINDTLGHTAGDRLLVQVARRLTGTFRPTDTIARMGGDEFTFILPFSSDPAVFQERIAKHLHACFDRPFDLNGQEVFVSASLGLAFTPDHGRDPEQLLSAADLAMYHAKRTGTHVATYQPDLLRQDTAVISLEADLYRAQERGELELFHQPIVHAQTRALVGTEALIRWHHPRLGLVSPAQFIPLAESTGLILTIGAWVLRQACMHLAEWHRTHPHLSVSVNLSPRQFWQPDLIGTVRDALEVSGIPPEALILEITEGVLMDIPDAEATLRALRDLGVRLALDDFGTGYSSLSYLRRFPLTSLKIDRSFMDGVTGDDQGTPENVVRAVMLLAHALGLSVTSEGVENEAQANFIRSVNGELLQGYLFSRPLPVQDLTDTFLR</sequence>
<evidence type="ECO:0000313" key="10">
    <source>
        <dbReference type="Proteomes" id="UP000635726"/>
    </source>
</evidence>
<dbReference type="InterPro" id="IPR000700">
    <property type="entry name" value="PAS-assoc_C"/>
</dbReference>
<dbReference type="NCBIfam" id="TIGR00254">
    <property type="entry name" value="GGDEF"/>
    <property type="match status" value="1"/>
</dbReference>
<dbReference type="Gene3D" id="3.30.70.270">
    <property type="match status" value="1"/>
</dbReference>
<dbReference type="PROSITE" id="PS50112">
    <property type="entry name" value="PAS"/>
    <property type="match status" value="1"/>
</dbReference>
<evidence type="ECO:0008006" key="11">
    <source>
        <dbReference type="Google" id="ProtNLM"/>
    </source>
</evidence>
<dbReference type="AlphaFoldDB" id="A0A917UNJ2"/>
<dbReference type="InterPro" id="IPR029016">
    <property type="entry name" value="GAF-like_dom_sf"/>
</dbReference>
<dbReference type="PANTHER" id="PTHR44757">
    <property type="entry name" value="DIGUANYLATE CYCLASE DGCP"/>
    <property type="match status" value="1"/>
</dbReference>
<protein>
    <recommendedName>
        <fullName evidence="11">Diguanylate cyclase</fullName>
    </recommendedName>
</protein>
<reference evidence="9" key="2">
    <citation type="submission" date="2020-09" db="EMBL/GenBank/DDBJ databases">
        <authorList>
            <person name="Sun Q."/>
            <person name="Ohkuma M."/>
        </authorList>
    </citation>
    <scope>NUCLEOTIDE SEQUENCE</scope>
    <source>
        <strain evidence="9">JCM 14371</strain>
    </source>
</reference>
<dbReference type="InterPro" id="IPR013656">
    <property type="entry name" value="PAS_4"/>
</dbReference>
<dbReference type="InterPro" id="IPR001633">
    <property type="entry name" value="EAL_dom"/>
</dbReference>
<evidence type="ECO:0000259" key="4">
    <source>
        <dbReference type="PROSITE" id="PS50110"/>
    </source>
</evidence>
<dbReference type="SMART" id="SM00065">
    <property type="entry name" value="GAF"/>
    <property type="match status" value="1"/>
</dbReference>
<evidence type="ECO:0000259" key="5">
    <source>
        <dbReference type="PROSITE" id="PS50112"/>
    </source>
</evidence>
<dbReference type="PROSITE" id="PS50113">
    <property type="entry name" value="PAC"/>
    <property type="match status" value="1"/>
</dbReference>
<evidence type="ECO:0000259" key="8">
    <source>
        <dbReference type="PROSITE" id="PS50887"/>
    </source>
</evidence>
<name>A0A917UNJ2_9DEIO</name>
<evidence type="ECO:0000256" key="1">
    <source>
        <dbReference type="ARBA" id="ARBA00022679"/>
    </source>
</evidence>
<dbReference type="InterPro" id="IPR011006">
    <property type="entry name" value="CheY-like_superfamily"/>
</dbReference>
<dbReference type="Gene3D" id="3.30.450.40">
    <property type="match status" value="1"/>
</dbReference>
<keyword evidence="10" id="KW-1185">Reference proteome</keyword>
<keyword evidence="3" id="KW-0597">Phosphoprotein</keyword>
<dbReference type="SUPFAM" id="SSF55785">
    <property type="entry name" value="PYP-like sensor domain (PAS domain)"/>
    <property type="match status" value="2"/>
</dbReference>
<dbReference type="PANTHER" id="PTHR44757:SF2">
    <property type="entry name" value="BIOFILM ARCHITECTURE MAINTENANCE PROTEIN MBAA"/>
    <property type="match status" value="1"/>
</dbReference>
<keyword evidence="2" id="KW-0418">Kinase</keyword>
<dbReference type="RefSeq" id="WP_188961570.1">
    <property type="nucleotide sequence ID" value="NZ_BMOE01000003.1"/>
</dbReference>
<dbReference type="Pfam" id="PF08448">
    <property type="entry name" value="PAS_4"/>
    <property type="match status" value="1"/>
</dbReference>
<dbReference type="SMART" id="SM00267">
    <property type="entry name" value="GGDEF"/>
    <property type="match status" value="1"/>
</dbReference>
<dbReference type="GO" id="GO:0000160">
    <property type="term" value="P:phosphorelay signal transduction system"/>
    <property type="evidence" value="ECO:0007669"/>
    <property type="project" value="InterPro"/>
</dbReference>
<dbReference type="EMBL" id="BMOE01000003">
    <property type="protein sequence ID" value="GGJ70956.1"/>
    <property type="molecule type" value="Genomic_DNA"/>
</dbReference>
<evidence type="ECO:0000313" key="9">
    <source>
        <dbReference type="EMBL" id="GGJ70956.1"/>
    </source>
</evidence>
<dbReference type="Gene3D" id="3.40.50.2300">
    <property type="match status" value="1"/>
</dbReference>
<feature type="domain" description="GGDEF" evidence="8">
    <location>
        <begin position="594"/>
        <end position="727"/>
    </location>
</feature>
<dbReference type="PROSITE" id="PS50887">
    <property type="entry name" value="GGDEF"/>
    <property type="match status" value="1"/>
</dbReference>
<dbReference type="SMART" id="SM00086">
    <property type="entry name" value="PAC"/>
    <property type="match status" value="1"/>
</dbReference>
<dbReference type="Proteomes" id="UP000635726">
    <property type="component" value="Unassembled WGS sequence"/>
</dbReference>
<accession>A0A917UNJ2</accession>
<feature type="domain" description="Response regulatory" evidence="4">
    <location>
        <begin position="17"/>
        <end position="131"/>
    </location>
</feature>
<dbReference type="Pfam" id="PF13426">
    <property type="entry name" value="PAS_9"/>
    <property type="match status" value="1"/>
</dbReference>
<dbReference type="Pfam" id="PF00563">
    <property type="entry name" value="EAL"/>
    <property type="match status" value="1"/>
</dbReference>
<feature type="domain" description="EAL" evidence="7">
    <location>
        <begin position="736"/>
        <end position="988"/>
    </location>
</feature>
<gene>
    <name evidence="9" type="ORF">GCM10008939_14180</name>
</gene>
<dbReference type="Gene3D" id="3.20.20.450">
    <property type="entry name" value="EAL domain"/>
    <property type="match status" value="1"/>
</dbReference>
<dbReference type="InterPro" id="IPR035965">
    <property type="entry name" value="PAS-like_dom_sf"/>
</dbReference>
<dbReference type="InterPro" id="IPR000014">
    <property type="entry name" value="PAS"/>
</dbReference>
<feature type="domain" description="PAC" evidence="6">
    <location>
        <begin position="332"/>
        <end position="386"/>
    </location>
</feature>
<dbReference type="CDD" id="cd00130">
    <property type="entry name" value="PAS"/>
    <property type="match status" value="1"/>
</dbReference>
<dbReference type="SMART" id="SM00052">
    <property type="entry name" value="EAL"/>
    <property type="match status" value="1"/>
</dbReference>
<evidence type="ECO:0000256" key="3">
    <source>
        <dbReference type="PROSITE-ProRule" id="PRU00169"/>
    </source>
</evidence>
<dbReference type="InterPro" id="IPR001610">
    <property type="entry name" value="PAC"/>
</dbReference>
<dbReference type="SUPFAM" id="SSF55073">
    <property type="entry name" value="Nucleotide cyclase"/>
    <property type="match status" value="1"/>
</dbReference>
<dbReference type="InterPro" id="IPR043128">
    <property type="entry name" value="Rev_trsase/Diguanyl_cyclase"/>
</dbReference>
<reference evidence="9" key="1">
    <citation type="journal article" date="2014" name="Int. J. Syst. Evol. Microbiol.">
        <title>Complete genome sequence of Corynebacterium casei LMG S-19264T (=DSM 44701T), isolated from a smear-ripened cheese.</title>
        <authorList>
            <consortium name="US DOE Joint Genome Institute (JGI-PGF)"/>
            <person name="Walter F."/>
            <person name="Albersmeier A."/>
            <person name="Kalinowski J."/>
            <person name="Ruckert C."/>
        </authorList>
    </citation>
    <scope>NUCLEOTIDE SEQUENCE</scope>
    <source>
        <strain evidence="9">JCM 14371</strain>
    </source>
</reference>
<evidence type="ECO:0000259" key="7">
    <source>
        <dbReference type="PROSITE" id="PS50883"/>
    </source>
</evidence>
<dbReference type="InterPro" id="IPR000160">
    <property type="entry name" value="GGDEF_dom"/>
</dbReference>
<dbReference type="SUPFAM" id="SSF141868">
    <property type="entry name" value="EAL domain-like"/>
    <property type="match status" value="1"/>
</dbReference>
<dbReference type="NCBIfam" id="TIGR00229">
    <property type="entry name" value="sensory_box"/>
    <property type="match status" value="1"/>
</dbReference>
<dbReference type="Pfam" id="PF00072">
    <property type="entry name" value="Response_reg"/>
    <property type="match status" value="1"/>
</dbReference>
<dbReference type="CDD" id="cd01949">
    <property type="entry name" value="GGDEF"/>
    <property type="match status" value="1"/>
</dbReference>
<dbReference type="SMART" id="SM00091">
    <property type="entry name" value="PAS"/>
    <property type="match status" value="2"/>
</dbReference>
<dbReference type="PROSITE" id="PS50883">
    <property type="entry name" value="EAL"/>
    <property type="match status" value="1"/>
</dbReference>
<feature type="modified residue" description="4-aspartylphosphate" evidence="3">
    <location>
        <position position="69"/>
    </location>
</feature>
<dbReference type="InterPro" id="IPR029787">
    <property type="entry name" value="Nucleotide_cyclase"/>
</dbReference>
<dbReference type="SMART" id="SM00448">
    <property type="entry name" value="REC"/>
    <property type="match status" value="1"/>
</dbReference>
<dbReference type="InterPro" id="IPR003018">
    <property type="entry name" value="GAF"/>
</dbReference>
<dbReference type="PROSITE" id="PS50110">
    <property type="entry name" value="RESPONSE_REGULATORY"/>
    <property type="match status" value="1"/>
</dbReference>
<feature type="domain" description="PAS" evidence="5">
    <location>
        <begin position="252"/>
        <end position="305"/>
    </location>
</feature>
<dbReference type="SUPFAM" id="SSF52172">
    <property type="entry name" value="CheY-like"/>
    <property type="match status" value="1"/>
</dbReference>
<evidence type="ECO:0000256" key="2">
    <source>
        <dbReference type="ARBA" id="ARBA00022777"/>
    </source>
</evidence>
<proteinExistence type="predicted"/>
<keyword evidence="1" id="KW-0808">Transferase</keyword>
<organism evidence="9 10">
    <name type="scientific">Deinococcus aquiradiocola</name>
    <dbReference type="NCBI Taxonomy" id="393059"/>
    <lineage>
        <taxon>Bacteria</taxon>
        <taxon>Thermotogati</taxon>
        <taxon>Deinococcota</taxon>
        <taxon>Deinococci</taxon>
        <taxon>Deinococcales</taxon>
        <taxon>Deinococcaceae</taxon>
        <taxon>Deinococcus</taxon>
    </lineage>
</organism>
<dbReference type="InterPro" id="IPR001789">
    <property type="entry name" value="Sig_transdc_resp-reg_receiver"/>
</dbReference>
<dbReference type="CDD" id="cd01948">
    <property type="entry name" value="EAL"/>
    <property type="match status" value="1"/>
</dbReference>
<evidence type="ECO:0000259" key="6">
    <source>
        <dbReference type="PROSITE" id="PS50113"/>
    </source>
</evidence>
<dbReference type="Pfam" id="PF00990">
    <property type="entry name" value="GGDEF"/>
    <property type="match status" value="1"/>
</dbReference>
<comment type="caution">
    <text evidence="9">The sequence shown here is derived from an EMBL/GenBank/DDBJ whole genome shotgun (WGS) entry which is preliminary data.</text>
</comment>
<dbReference type="GO" id="GO:0016301">
    <property type="term" value="F:kinase activity"/>
    <property type="evidence" value="ECO:0007669"/>
    <property type="project" value="UniProtKB-KW"/>
</dbReference>
<dbReference type="Gene3D" id="3.30.450.20">
    <property type="entry name" value="PAS domain"/>
    <property type="match status" value="2"/>
</dbReference>
<dbReference type="InterPro" id="IPR052155">
    <property type="entry name" value="Biofilm_reg_signaling"/>
</dbReference>